<evidence type="ECO:0000256" key="5">
    <source>
        <dbReference type="ARBA" id="ARBA00023136"/>
    </source>
</evidence>
<feature type="transmembrane region" description="Helical" evidence="6">
    <location>
        <begin position="391"/>
        <end position="413"/>
    </location>
</feature>
<dbReference type="PANTHER" id="PTHR30250:SF11">
    <property type="entry name" value="O-ANTIGEN TRANSPORTER-RELATED"/>
    <property type="match status" value="1"/>
</dbReference>
<evidence type="ECO:0000256" key="3">
    <source>
        <dbReference type="ARBA" id="ARBA00022692"/>
    </source>
</evidence>
<feature type="transmembrane region" description="Helical" evidence="6">
    <location>
        <begin position="83"/>
        <end position="106"/>
    </location>
</feature>
<keyword evidence="8" id="KW-1185">Reference proteome</keyword>
<feature type="transmembrane region" description="Helical" evidence="6">
    <location>
        <begin position="367"/>
        <end position="385"/>
    </location>
</feature>
<feature type="transmembrane region" description="Helical" evidence="6">
    <location>
        <begin position="295"/>
        <end position="318"/>
    </location>
</feature>
<keyword evidence="4 6" id="KW-1133">Transmembrane helix</keyword>
<accession>A0ABS5VMC4</accession>
<proteinExistence type="predicted"/>
<keyword evidence="3 6" id="KW-0812">Transmembrane</keyword>
<name>A0ABS5VMC4_9BACT</name>
<dbReference type="InterPro" id="IPR050833">
    <property type="entry name" value="Poly_Biosynth_Transport"/>
</dbReference>
<evidence type="ECO:0000313" key="8">
    <source>
        <dbReference type="Proteomes" id="UP000772618"/>
    </source>
</evidence>
<dbReference type="Proteomes" id="UP000772618">
    <property type="component" value="Unassembled WGS sequence"/>
</dbReference>
<protein>
    <submittedName>
        <fullName evidence="7">Flippase</fullName>
    </submittedName>
</protein>
<organism evidence="7 8">
    <name type="scientific">Chryseosolibacter indicus</name>
    <dbReference type="NCBI Taxonomy" id="2782351"/>
    <lineage>
        <taxon>Bacteria</taxon>
        <taxon>Pseudomonadati</taxon>
        <taxon>Bacteroidota</taxon>
        <taxon>Cytophagia</taxon>
        <taxon>Cytophagales</taxon>
        <taxon>Chryseotaleaceae</taxon>
        <taxon>Chryseosolibacter</taxon>
    </lineage>
</organism>
<comment type="caution">
    <text evidence="7">The sequence shown here is derived from an EMBL/GenBank/DDBJ whole genome shotgun (WGS) entry which is preliminary data.</text>
</comment>
<dbReference type="Pfam" id="PF13440">
    <property type="entry name" value="Polysacc_synt_3"/>
    <property type="match status" value="1"/>
</dbReference>
<feature type="transmembrane region" description="Helical" evidence="6">
    <location>
        <begin position="150"/>
        <end position="172"/>
    </location>
</feature>
<feature type="transmembrane region" description="Helical" evidence="6">
    <location>
        <begin position="178"/>
        <end position="200"/>
    </location>
</feature>
<feature type="transmembrane region" description="Helical" evidence="6">
    <location>
        <begin position="118"/>
        <end position="138"/>
    </location>
</feature>
<evidence type="ECO:0000256" key="1">
    <source>
        <dbReference type="ARBA" id="ARBA00004651"/>
    </source>
</evidence>
<gene>
    <name evidence="7" type="ORF">KK060_04835</name>
</gene>
<dbReference type="PANTHER" id="PTHR30250">
    <property type="entry name" value="PST FAMILY PREDICTED COLANIC ACID TRANSPORTER"/>
    <property type="match status" value="1"/>
</dbReference>
<evidence type="ECO:0000313" key="7">
    <source>
        <dbReference type="EMBL" id="MBT1702594.1"/>
    </source>
</evidence>
<evidence type="ECO:0000256" key="2">
    <source>
        <dbReference type="ARBA" id="ARBA00022475"/>
    </source>
</evidence>
<keyword evidence="5 6" id="KW-0472">Membrane</keyword>
<feature type="transmembrane region" description="Helical" evidence="6">
    <location>
        <begin position="44"/>
        <end position="63"/>
    </location>
</feature>
<comment type="subcellular location">
    <subcellularLocation>
        <location evidence="1">Cell membrane</location>
        <topology evidence="1">Multi-pass membrane protein</topology>
    </subcellularLocation>
</comment>
<keyword evidence="2" id="KW-1003">Cell membrane</keyword>
<dbReference type="CDD" id="cd13128">
    <property type="entry name" value="MATE_Wzx_like"/>
    <property type="match status" value="1"/>
</dbReference>
<sequence>MTRIGNSRLFAHGAYSLMDRLSIVFFGFLNVFFMARMLPKSDIGIWVLFTSVTAILEMVRVGFIRNPFITHLVSADDHEKDKIVTASFVLHFVLSFVITLVVIFGAAPLANFWNAPQLAQLFLVYSFNNLVFIAYHHFEYIQQSKLKFKAIFICNIFRLGTFAMYIVVRFILNSPPSLLELAIVQSVATVIACFVSFSFIRGTFNFSRVVDFKIIKELFHYGKYTLGTNISSMFVRNTDAWMIGRIISTAGVAIYNPAIRLANLVEVPTLAIAGVFFPQVGKRLKEQGAKGVRDIYVKSVSLILALTIPIVLPIYIFAELAITIIFGSQYLEAVPILRVTLFYTLIIPFNRQFGTVMDGTKRPKINFYLLILVAVLNVVFNFIFLHQFGVIGSAFATLLSYIVVFILNQVILYNTFGVNTFHVFTAIFEWYKFGWNTFRAKMLRPA</sequence>
<dbReference type="EMBL" id="JAHESD010000006">
    <property type="protein sequence ID" value="MBT1702594.1"/>
    <property type="molecule type" value="Genomic_DNA"/>
</dbReference>
<feature type="transmembrane region" description="Helical" evidence="6">
    <location>
        <begin position="21"/>
        <end position="38"/>
    </location>
</feature>
<evidence type="ECO:0000256" key="4">
    <source>
        <dbReference type="ARBA" id="ARBA00022989"/>
    </source>
</evidence>
<feature type="transmembrane region" description="Helical" evidence="6">
    <location>
        <begin position="324"/>
        <end position="346"/>
    </location>
</feature>
<reference evidence="7 8" key="1">
    <citation type="submission" date="2021-05" db="EMBL/GenBank/DDBJ databases">
        <title>A Polyphasic approach of four new species of the genus Ohtaekwangia: Ohtaekwangia histidinii sp. nov., Ohtaekwangia cretensis sp. nov., Ohtaekwangia indiensis sp. nov., Ohtaekwangia reichenbachii sp. nov. from diverse environment.</title>
        <authorList>
            <person name="Octaviana S."/>
        </authorList>
    </citation>
    <scope>NUCLEOTIDE SEQUENCE [LARGE SCALE GENOMIC DNA]</scope>
    <source>
        <strain evidence="7 8">PWU20</strain>
    </source>
</reference>
<evidence type="ECO:0000256" key="6">
    <source>
        <dbReference type="SAM" id="Phobius"/>
    </source>
</evidence>
<dbReference type="RefSeq" id="WP_254152561.1">
    <property type="nucleotide sequence ID" value="NZ_JAHESD010000006.1"/>
</dbReference>